<evidence type="ECO:0000313" key="2">
    <source>
        <dbReference type="EMBL" id="STC77448.1"/>
    </source>
</evidence>
<feature type="compositionally biased region" description="Pro residues" evidence="1">
    <location>
        <begin position="190"/>
        <end position="199"/>
    </location>
</feature>
<name>A0A376CXV1_9CORY</name>
<dbReference type="EMBL" id="UFXP01000001">
    <property type="protein sequence ID" value="STC77448.1"/>
    <property type="molecule type" value="Genomic_DNA"/>
</dbReference>
<proteinExistence type="predicted"/>
<feature type="compositionally biased region" description="Low complexity" evidence="1">
    <location>
        <begin position="139"/>
        <end position="151"/>
    </location>
</feature>
<reference evidence="2 3" key="1">
    <citation type="submission" date="2018-06" db="EMBL/GenBank/DDBJ databases">
        <authorList>
            <consortium name="Pathogen Informatics"/>
            <person name="Doyle S."/>
        </authorList>
    </citation>
    <scope>NUCLEOTIDE SEQUENCE [LARGE SCALE GENOMIC DNA]</scope>
    <source>
        <strain evidence="2 3">NCTC10289</strain>
    </source>
</reference>
<sequence>MPRIRSIKPEFWSSPSVTSMSPWARLLYIAMWNWADDAGRGTYNPRELLGFAFPNDEEISVAEFRRICAEVRRVCAVDFYDVGGRRYYAIPNWKRHQSKNARMSGSKYPAPEDGLPFDPEKMQVIGEDAESSGISAHMRGSSAHSRGSSAHVRLISSTGTGEQGNRGEGVKEISNGTSYPQAVDKTTPPENSPDQPPTPNGGRPVCKKHAALPDDEIPPCGACERLRKAAETHARAEESTQRALRRAAIDACPRCDDNGIAREGSVAVRCTHETNQPPF</sequence>
<evidence type="ECO:0000313" key="3">
    <source>
        <dbReference type="Proteomes" id="UP000254287"/>
    </source>
</evidence>
<protein>
    <submittedName>
        <fullName evidence="2">Uncharacterized protein</fullName>
    </submittedName>
</protein>
<gene>
    <name evidence="2" type="ORF">NCTC10289_01264</name>
</gene>
<accession>A0A376CXV1</accession>
<dbReference type="Proteomes" id="UP000254287">
    <property type="component" value="Unassembled WGS sequence"/>
</dbReference>
<evidence type="ECO:0000256" key="1">
    <source>
        <dbReference type="SAM" id="MobiDB-lite"/>
    </source>
</evidence>
<dbReference type="AlphaFoldDB" id="A0A376CXV1"/>
<feature type="region of interest" description="Disordered" evidence="1">
    <location>
        <begin position="130"/>
        <end position="212"/>
    </location>
</feature>
<organism evidence="2 3">
    <name type="scientific">Corynebacterium minutissimum</name>
    <dbReference type="NCBI Taxonomy" id="38301"/>
    <lineage>
        <taxon>Bacteria</taxon>
        <taxon>Bacillati</taxon>
        <taxon>Actinomycetota</taxon>
        <taxon>Actinomycetes</taxon>
        <taxon>Mycobacteriales</taxon>
        <taxon>Corynebacteriaceae</taxon>
        <taxon>Corynebacterium</taxon>
    </lineage>
</organism>